<dbReference type="InterPro" id="IPR008557">
    <property type="entry name" value="PhoX"/>
</dbReference>
<proteinExistence type="predicted"/>
<dbReference type="SUPFAM" id="SSF63829">
    <property type="entry name" value="Calcium-dependent phosphotriesterase"/>
    <property type="match status" value="1"/>
</dbReference>
<comment type="caution">
    <text evidence="1">The sequence shown here is derived from an EMBL/GenBank/DDBJ whole genome shotgun (WGS) entry which is preliminary data.</text>
</comment>
<evidence type="ECO:0000313" key="1">
    <source>
        <dbReference type="EMBL" id="GGO67886.1"/>
    </source>
</evidence>
<accession>A0A917YVK1</accession>
<organism evidence="1 2">
    <name type="scientific">Bowmanella pacifica</name>
    <dbReference type="NCBI Taxonomy" id="502051"/>
    <lineage>
        <taxon>Bacteria</taxon>
        <taxon>Pseudomonadati</taxon>
        <taxon>Pseudomonadota</taxon>
        <taxon>Gammaproteobacteria</taxon>
        <taxon>Alteromonadales</taxon>
        <taxon>Alteromonadaceae</taxon>
        <taxon>Bowmanella</taxon>
    </lineage>
</organism>
<dbReference type="EMBL" id="BMLS01000002">
    <property type="protein sequence ID" value="GGO67886.1"/>
    <property type="molecule type" value="Genomic_DNA"/>
</dbReference>
<evidence type="ECO:0000313" key="2">
    <source>
        <dbReference type="Proteomes" id="UP000606935"/>
    </source>
</evidence>
<dbReference type="Proteomes" id="UP000606935">
    <property type="component" value="Unassembled WGS sequence"/>
</dbReference>
<dbReference type="RefSeq" id="WP_188692772.1">
    <property type="nucleotide sequence ID" value="NZ_BMLS01000002.1"/>
</dbReference>
<dbReference type="PANTHER" id="PTHR35399">
    <property type="entry name" value="SLR8030 PROTEIN"/>
    <property type="match status" value="1"/>
</dbReference>
<keyword evidence="2" id="KW-1185">Reference proteome</keyword>
<name>A0A917YVK1_9ALTE</name>
<protein>
    <submittedName>
        <fullName evidence="1">dTDP-glucose 4,6-dehydratase</fullName>
    </submittedName>
</protein>
<dbReference type="Pfam" id="PF05787">
    <property type="entry name" value="PhoX"/>
    <property type="match status" value="1"/>
</dbReference>
<sequence length="626" mass="68215">MPQKSSSSPDFQSVLAVRLSRRDTLKGLGLGGATMMLGACSINTSSALAPVNKAQGSLTFTELAHGLDPYLSVSPGYQAQVLVSWGDALFPNTPAFDPNMQTEQRQLKQFGYNNDFIGFVSLPLGSSASDRGLLVVNHEYCSSEMMFPGSPSEMALSEEQTNVNIAAHGLSVVEIALQADGQWQLVLNSPYNRRITPHTPMQMTGPAAGSRRLFTRYSTDGIQTRGTYGNCAGGVTPWGTILTGEENVDGFFGGDFSASNEGENYRRFGMASDFRCSWGLHHERWDMRHNPAEPMHVGWVVEIDPYDPQSVPKKRTALGRFKHEGANVFVNADNKVVAYSGDDQQFEYLYRFISKGYYQPDNRQANLSLLDEGTLYCARFAADGSMQWLPLVFGQGPLTPENGFHSQADVQLDCRKAADLLGATPMDRPEDVEVNPVTGQVYVMLTNNSRRTEAQVDGPNPRAENRAGQVLEMTPPGGDHCAEQFNWELLLVAGKKGQAGTQYHPDISENGWLACPDNCAFDSLGNLWIATDGAESAGIADGIWATEVNGPNRALTKRFLRTPQGAELCGPFFTPDTQNLFCSVQHPGGGSSFDNPKTRWPDFSDDLPPRPSVVVVTKQGGGRIGS</sequence>
<dbReference type="PANTHER" id="PTHR35399:SF2">
    <property type="entry name" value="DUF839 DOMAIN-CONTAINING PROTEIN"/>
    <property type="match status" value="1"/>
</dbReference>
<dbReference type="PROSITE" id="PS51318">
    <property type="entry name" value="TAT"/>
    <property type="match status" value="1"/>
</dbReference>
<reference evidence="1" key="1">
    <citation type="journal article" date="2014" name="Int. J. Syst. Evol. Microbiol.">
        <title>Complete genome sequence of Corynebacterium casei LMG S-19264T (=DSM 44701T), isolated from a smear-ripened cheese.</title>
        <authorList>
            <consortium name="US DOE Joint Genome Institute (JGI-PGF)"/>
            <person name="Walter F."/>
            <person name="Albersmeier A."/>
            <person name="Kalinowski J."/>
            <person name="Ruckert C."/>
        </authorList>
    </citation>
    <scope>NUCLEOTIDE SEQUENCE</scope>
    <source>
        <strain evidence="1">CGMCC 1.7086</strain>
    </source>
</reference>
<reference evidence="1" key="2">
    <citation type="submission" date="2020-09" db="EMBL/GenBank/DDBJ databases">
        <authorList>
            <person name="Sun Q."/>
            <person name="Zhou Y."/>
        </authorList>
    </citation>
    <scope>NUCLEOTIDE SEQUENCE</scope>
    <source>
        <strain evidence="1">CGMCC 1.7086</strain>
    </source>
</reference>
<gene>
    <name evidence="1" type="ORF">GCM10010982_15490</name>
</gene>
<dbReference type="InterPro" id="IPR006311">
    <property type="entry name" value="TAT_signal"/>
</dbReference>
<dbReference type="AlphaFoldDB" id="A0A917YVK1"/>